<dbReference type="KEGG" id="pmes:FX988_00963"/>
<evidence type="ECO:0000313" key="1">
    <source>
        <dbReference type="EMBL" id="QHJ10742.1"/>
    </source>
</evidence>
<gene>
    <name evidence="1" type="ORF">FX988_00963</name>
</gene>
<protein>
    <submittedName>
        <fullName evidence="1">Uncharacterized protein</fullName>
    </submittedName>
</protein>
<dbReference type="OrthoDB" id="6388070at2"/>
<dbReference type="AlphaFoldDB" id="A0A857JHH1"/>
<sequence>MPGKNLPAYLKQVLEHHVSNAQLTHDTELQSIYDRLTSLNTKVELAKEKIRQNRLANNSLPKS</sequence>
<organism evidence="1 2">
    <name type="scientific">Paraglaciecola mesophila</name>
    <dbReference type="NCBI Taxonomy" id="197222"/>
    <lineage>
        <taxon>Bacteria</taxon>
        <taxon>Pseudomonadati</taxon>
        <taxon>Pseudomonadota</taxon>
        <taxon>Gammaproteobacteria</taxon>
        <taxon>Alteromonadales</taxon>
        <taxon>Alteromonadaceae</taxon>
        <taxon>Paraglaciecola</taxon>
    </lineage>
</organism>
<dbReference type="Proteomes" id="UP000464524">
    <property type="component" value="Chromosome"/>
</dbReference>
<proteinExistence type="predicted"/>
<reference evidence="1 2" key="1">
    <citation type="submission" date="2019-12" db="EMBL/GenBank/DDBJ databases">
        <title>Genome sequencing and assembly of endphytes of Porphyra tenera.</title>
        <authorList>
            <person name="Park J.M."/>
            <person name="Shin R."/>
            <person name="Jo S.H."/>
        </authorList>
    </citation>
    <scope>NUCLEOTIDE SEQUENCE [LARGE SCALE GENOMIC DNA]</scope>
    <source>
        <strain evidence="1 2">GPM4</strain>
    </source>
</reference>
<name>A0A857JHH1_9ALTE</name>
<evidence type="ECO:0000313" key="2">
    <source>
        <dbReference type="Proteomes" id="UP000464524"/>
    </source>
</evidence>
<accession>A0A857JHH1</accession>
<keyword evidence="2" id="KW-1185">Reference proteome</keyword>
<dbReference type="RefSeq" id="WP_160178573.1">
    <property type="nucleotide sequence ID" value="NZ_CP047656.1"/>
</dbReference>
<dbReference type="EMBL" id="CP047656">
    <property type="protein sequence ID" value="QHJ10742.1"/>
    <property type="molecule type" value="Genomic_DNA"/>
</dbReference>